<proteinExistence type="inferred from homology"/>
<dbReference type="InterPro" id="IPR051468">
    <property type="entry name" value="Fungal_SecMetab_SDRs"/>
</dbReference>
<dbReference type="Gene3D" id="3.40.50.720">
    <property type="entry name" value="NAD(P)-binding Rossmann-like Domain"/>
    <property type="match status" value="1"/>
</dbReference>
<dbReference type="GO" id="GO:0016491">
    <property type="term" value="F:oxidoreductase activity"/>
    <property type="evidence" value="ECO:0007669"/>
    <property type="project" value="UniProtKB-KW"/>
</dbReference>
<evidence type="ECO:0000313" key="5">
    <source>
        <dbReference type="EMBL" id="SDZ19749.1"/>
    </source>
</evidence>
<evidence type="ECO:0000256" key="4">
    <source>
        <dbReference type="RuleBase" id="RU000363"/>
    </source>
</evidence>
<dbReference type="PRINTS" id="PR00080">
    <property type="entry name" value="SDRFAMILY"/>
</dbReference>
<dbReference type="GO" id="GO:0005737">
    <property type="term" value="C:cytoplasm"/>
    <property type="evidence" value="ECO:0007669"/>
    <property type="project" value="TreeGrafter"/>
</dbReference>
<dbReference type="AlphaFoldDB" id="A0A1H3R478"/>
<comment type="similarity">
    <text evidence="1 4">Belongs to the short-chain dehydrogenases/reductases (SDR) family.</text>
</comment>
<evidence type="ECO:0000256" key="3">
    <source>
        <dbReference type="ARBA" id="ARBA00023002"/>
    </source>
</evidence>
<dbReference type="InterPro" id="IPR002347">
    <property type="entry name" value="SDR_fam"/>
</dbReference>
<evidence type="ECO:0000313" key="6">
    <source>
        <dbReference type="Proteomes" id="UP000198935"/>
    </source>
</evidence>
<name>A0A1H3R478_9BACI</name>
<dbReference type="PANTHER" id="PTHR43544">
    <property type="entry name" value="SHORT-CHAIN DEHYDROGENASE/REDUCTASE"/>
    <property type="match status" value="1"/>
</dbReference>
<dbReference type="PROSITE" id="PS00061">
    <property type="entry name" value="ADH_SHORT"/>
    <property type="match status" value="1"/>
</dbReference>
<dbReference type="InterPro" id="IPR036291">
    <property type="entry name" value="NAD(P)-bd_dom_sf"/>
</dbReference>
<keyword evidence="2" id="KW-0521">NADP</keyword>
<dbReference type="STRING" id="1503961.SAMN05421736_107157"/>
<keyword evidence="3" id="KW-0560">Oxidoreductase</keyword>
<keyword evidence="6" id="KW-1185">Reference proteome</keyword>
<reference evidence="6" key="1">
    <citation type="submission" date="2016-10" db="EMBL/GenBank/DDBJ databases">
        <authorList>
            <person name="Varghese N."/>
            <person name="Submissions S."/>
        </authorList>
    </citation>
    <scope>NUCLEOTIDE SEQUENCE [LARGE SCALE GENOMIC DNA]</scope>
    <source>
        <strain evidence="6">SP</strain>
    </source>
</reference>
<dbReference type="PRINTS" id="PR00081">
    <property type="entry name" value="GDHRDH"/>
</dbReference>
<dbReference type="Proteomes" id="UP000198935">
    <property type="component" value="Unassembled WGS sequence"/>
</dbReference>
<dbReference type="Pfam" id="PF00106">
    <property type="entry name" value="adh_short"/>
    <property type="match status" value="1"/>
</dbReference>
<gene>
    <name evidence="5" type="ORF">SAMN05421736_107157</name>
</gene>
<evidence type="ECO:0000256" key="1">
    <source>
        <dbReference type="ARBA" id="ARBA00006484"/>
    </source>
</evidence>
<accession>A0A1H3R478</accession>
<evidence type="ECO:0000256" key="2">
    <source>
        <dbReference type="ARBA" id="ARBA00022857"/>
    </source>
</evidence>
<dbReference type="InterPro" id="IPR020904">
    <property type="entry name" value="Sc_DH/Rdtase_CS"/>
</dbReference>
<organism evidence="5 6">
    <name type="scientific">Evansella caseinilytica</name>
    <dbReference type="NCBI Taxonomy" id="1503961"/>
    <lineage>
        <taxon>Bacteria</taxon>
        <taxon>Bacillati</taxon>
        <taxon>Bacillota</taxon>
        <taxon>Bacilli</taxon>
        <taxon>Bacillales</taxon>
        <taxon>Bacillaceae</taxon>
        <taxon>Evansella</taxon>
    </lineage>
</organism>
<sequence>MNLFITGANRGLGFSLTKQAVKRGHRVYACMRAKNARQEELTKLSDAYPEQVQLLLLDVLNEESIVSAKAELQKQNKEVNVIINNAAVLNESRANLDELAMEEGLLAMDVNVLGPVRVAKHFLPLLTGERKTIINISSDAGSISNTYGGNYFYGMSKAALNMFSEKLRLTYPDIRVFSIHPGWMHTDMGGEKAPLDPDIAADGILDILEGKTVTDSAHSYIDYTGKKYPF</sequence>
<dbReference type="OrthoDB" id="5786478at2"/>
<dbReference type="SUPFAM" id="SSF51735">
    <property type="entry name" value="NAD(P)-binding Rossmann-fold domains"/>
    <property type="match status" value="1"/>
</dbReference>
<dbReference type="EMBL" id="FNPI01000007">
    <property type="protein sequence ID" value="SDZ19749.1"/>
    <property type="molecule type" value="Genomic_DNA"/>
</dbReference>
<protein>
    <submittedName>
        <fullName evidence="5">NAD(P)-dependent dehydrogenase, short-chain alcohol dehydrogenase family</fullName>
    </submittedName>
</protein>
<dbReference type="PANTHER" id="PTHR43544:SF7">
    <property type="entry name" value="NADB-LER2"/>
    <property type="match status" value="1"/>
</dbReference>